<sequence length="348" mass="36074">MSRRLSAFTRIALAIVPAVALVAACSAGSTPEPGAGASFVLKVTDPGNSGPLAVAKRDGTFDAALKPLGARVEWVTTTPGFSSMLKLFNTRELDVSGAAFSPVVGALSKDVGVKIVAVADPAGQDQSGIVVTPESGVRSVADLVGKRVAVNPAGKGEYIVLKALAAAGIPADKVTRVPLQQKDAASAFATGKVEGWASFLVPYQEAKAAGAVEIVTEKQIGSKDNTVVVFRTEVLDQRPDVAAKYLEVLQGLTAKQKANPADFENVFEKTGPRALTGDRLADAVRVGGEVTVPRLPRESDAADLADVVTTFADNGVIKNRITANDIFYDLKAKLNPEQLAALNGGAGR</sequence>
<dbReference type="EMBL" id="JBIAMX010000006">
    <property type="protein sequence ID" value="MFF0543782.1"/>
    <property type="molecule type" value="Genomic_DNA"/>
</dbReference>
<name>A0ABW6PN38_9NOCA</name>
<protein>
    <submittedName>
        <fullName evidence="3">NrtA/SsuA/CpmA family ABC transporter substrate-binding protein</fullName>
    </submittedName>
</protein>
<feature type="chain" id="PRO_5046755550" evidence="1">
    <location>
        <begin position="21"/>
        <end position="348"/>
    </location>
</feature>
<dbReference type="PANTHER" id="PTHR30024:SF42">
    <property type="entry name" value="ALIPHATIC SULFONATES-BINDING PROTEIN-RELATED"/>
    <property type="match status" value="1"/>
</dbReference>
<dbReference type="PROSITE" id="PS51257">
    <property type="entry name" value="PROKAR_LIPOPROTEIN"/>
    <property type="match status" value="1"/>
</dbReference>
<dbReference type="InterPro" id="IPR015168">
    <property type="entry name" value="SsuA/THI5"/>
</dbReference>
<evidence type="ECO:0000259" key="2">
    <source>
        <dbReference type="Pfam" id="PF09084"/>
    </source>
</evidence>
<feature type="signal peptide" evidence="1">
    <location>
        <begin position="1"/>
        <end position="20"/>
    </location>
</feature>
<organism evidence="3 4">
    <name type="scientific">Nocardia thailandica</name>
    <dbReference type="NCBI Taxonomy" id="257275"/>
    <lineage>
        <taxon>Bacteria</taxon>
        <taxon>Bacillati</taxon>
        <taxon>Actinomycetota</taxon>
        <taxon>Actinomycetes</taxon>
        <taxon>Mycobacteriales</taxon>
        <taxon>Nocardiaceae</taxon>
        <taxon>Nocardia</taxon>
    </lineage>
</organism>
<dbReference type="Gene3D" id="3.40.190.10">
    <property type="entry name" value="Periplasmic binding protein-like II"/>
    <property type="match status" value="2"/>
</dbReference>
<feature type="domain" description="SsuA/THI5-like" evidence="2">
    <location>
        <begin position="107"/>
        <end position="260"/>
    </location>
</feature>
<dbReference type="Proteomes" id="UP001601444">
    <property type="component" value="Unassembled WGS sequence"/>
</dbReference>
<evidence type="ECO:0000256" key="1">
    <source>
        <dbReference type="SAM" id="SignalP"/>
    </source>
</evidence>
<keyword evidence="4" id="KW-1185">Reference proteome</keyword>
<proteinExistence type="predicted"/>
<gene>
    <name evidence="3" type="ORF">ACFYTF_13200</name>
</gene>
<dbReference type="RefSeq" id="WP_387700408.1">
    <property type="nucleotide sequence ID" value="NZ_JBIAMX010000006.1"/>
</dbReference>
<accession>A0ABW6PN38</accession>
<dbReference type="SUPFAM" id="SSF53850">
    <property type="entry name" value="Periplasmic binding protein-like II"/>
    <property type="match status" value="1"/>
</dbReference>
<comment type="caution">
    <text evidence="3">The sequence shown here is derived from an EMBL/GenBank/DDBJ whole genome shotgun (WGS) entry which is preliminary data.</text>
</comment>
<dbReference type="Pfam" id="PF09084">
    <property type="entry name" value="NMT1"/>
    <property type="match status" value="1"/>
</dbReference>
<dbReference type="CDD" id="cd01008">
    <property type="entry name" value="PBP2_NrtA_SsuA_CpmA_like"/>
    <property type="match status" value="1"/>
</dbReference>
<dbReference type="PANTHER" id="PTHR30024">
    <property type="entry name" value="ALIPHATIC SULFONATES-BINDING PROTEIN-RELATED"/>
    <property type="match status" value="1"/>
</dbReference>
<keyword evidence="1" id="KW-0732">Signal</keyword>
<evidence type="ECO:0000313" key="3">
    <source>
        <dbReference type="EMBL" id="MFF0543782.1"/>
    </source>
</evidence>
<evidence type="ECO:0000313" key="4">
    <source>
        <dbReference type="Proteomes" id="UP001601444"/>
    </source>
</evidence>
<reference evidence="3 4" key="1">
    <citation type="submission" date="2024-10" db="EMBL/GenBank/DDBJ databases">
        <title>The Natural Products Discovery Center: Release of the First 8490 Sequenced Strains for Exploring Actinobacteria Biosynthetic Diversity.</title>
        <authorList>
            <person name="Kalkreuter E."/>
            <person name="Kautsar S.A."/>
            <person name="Yang D."/>
            <person name="Bader C.D."/>
            <person name="Teijaro C.N."/>
            <person name="Fluegel L."/>
            <person name="Davis C.M."/>
            <person name="Simpson J.R."/>
            <person name="Lauterbach L."/>
            <person name="Steele A.D."/>
            <person name="Gui C."/>
            <person name="Meng S."/>
            <person name="Li G."/>
            <person name="Viehrig K."/>
            <person name="Ye F."/>
            <person name="Su P."/>
            <person name="Kiefer A.F."/>
            <person name="Nichols A."/>
            <person name="Cepeda A.J."/>
            <person name="Yan W."/>
            <person name="Fan B."/>
            <person name="Jiang Y."/>
            <person name="Adhikari A."/>
            <person name="Zheng C.-J."/>
            <person name="Schuster L."/>
            <person name="Cowan T.M."/>
            <person name="Smanski M.J."/>
            <person name="Chevrette M.G."/>
            <person name="De Carvalho L.P.S."/>
            <person name="Shen B."/>
        </authorList>
    </citation>
    <scope>NUCLEOTIDE SEQUENCE [LARGE SCALE GENOMIC DNA]</scope>
    <source>
        <strain evidence="3 4">NPDC004045</strain>
    </source>
</reference>